<feature type="binding site" evidence="6">
    <location>
        <position position="215"/>
    </location>
    <ligand>
        <name>chloride</name>
        <dbReference type="ChEBI" id="CHEBI:17996"/>
        <label>1</label>
    </ligand>
</feature>
<keyword evidence="3 7" id="KW-1015">Disulfide bond</keyword>
<evidence type="ECO:0000256" key="10">
    <source>
        <dbReference type="SAM" id="SignalP"/>
    </source>
</evidence>
<evidence type="ECO:0000256" key="3">
    <source>
        <dbReference type="ARBA" id="ARBA00023157"/>
    </source>
</evidence>
<evidence type="ECO:0000313" key="11">
    <source>
        <dbReference type="EMBL" id="KAK2166675.1"/>
    </source>
</evidence>
<feature type="disulfide bond" evidence="7 8">
    <location>
        <begin position="141"/>
        <end position="149"/>
    </location>
</feature>
<evidence type="ECO:0000256" key="7">
    <source>
        <dbReference type="PIRSR" id="PIRSR601548-4"/>
    </source>
</evidence>
<comment type="similarity">
    <text evidence="1 8 9">Belongs to the peptidase M2 family.</text>
</comment>
<dbReference type="GO" id="GO:0008241">
    <property type="term" value="F:peptidyl-dipeptidase activity"/>
    <property type="evidence" value="ECO:0007669"/>
    <property type="project" value="InterPro"/>
</dbReference>
<organism evidence="11 12">
    <name type="scientific">Ridgeia piscesae</name>
    <name type="common">Tubeworm</name>
    <dbReference type="NCBI Taxonomy" id="27915"/>
    <lineage>
        <taxon>Eukaryota</taxon>
        <taxon>Metazoa</taxon>
        <taxon>Spiralia</taxon>
        <taxon>Lophotrochozoa</taxon>
        <taxon>Annelida</taxon>
        <taxon>Polychaeta</taxon>
        <taxon>Sedentaria</taxon>
        <taxon>Canalipalpata</taxon>
        <taxon>Sabellida</taxon>
        <taxon>Siboglinidae</taxon>
        <taxon>Ridgeia</taxon>
    </lineage>
</organism>
<protein>
    <recommendedName>
        <fullName evidence="9">Angiotensin-converting enzyme</fullName>
        <ecNumber evidence="9">3.4.-.-</ecNumber>
    </recommendedName>
</protein>
<comment type="cofactor">
    <cofactor evidence="9">
        <name>Zn(2+)</name>
        <dbReference type="ChEBI" id="CHEBI:29105"/>
    </cofactor>
    <text evidence="9">Binds 1 zinc ion per subunit.</text>
</comment>
<keyword evidence="9" id="KW-0862">Zinc</keyword>
<dbReference type="GO" id="GO:0005886">
    <property type="term" value="C:plasma membrane"/>
    <property type="evidence" value="ECO:0007669"/>
    <property type="project" value="TreeGrafter"/>
</dbReference>
<dbReference type="GO" id="GO:0046872">
    <property type="term" value="F:metal ion binding"/>
    <property type="evidence" value="ECO:0007669"/>
    <property type="project" value="UniProtKB-KW"/>
</dbReference>
<dbReference type="GO" id="GO:0004180">
    <property type="term" value="F:carboxypeptidase activity"/>
    <property type="evidence" value="ECO:0007669"/>
    <property type="project" value="UniProtKB-KW"/>
</dbReference>
<evidence type="ECO:0000256" key="9">
    <source>
        <dbReference type="RuleBase" id="RU361144"/>
    </source>
</evidence>
<proteinExistence type="inferred from homology"/>
<evidence type="ECO:0000256" key="8">
    <source>
        <dbReference type="PROSITE-ProRule" id="PRU01355"/>
    </source>
</evidence>
<reference evidence="11" key="1">
    <citation type="journal article" date="2023" name="Mol. Biol. Evol.">
        <title>Third-Generation Sequencing Reveals the Adaptive Role of the Epigenome in Three Deep-Sea Polychaetes.</title>
        <authorList>
            <person name="Perez M."/>
            <person name="Aroh O."/>
            <person name="Sun Y."/>
            <person name="Lan Y."/>
            <person name="Juniper S.K."/>
            <person name="Young C.R."/>
            <person name="Angers B."/>
            <person name="Qian P.Y."/>
        </authorList>
    </citation>
    <scope>NUCLEOTIDE SEQUENCE</scope>
    <source>
        <strain evidence="11">R07B-5</strain>
    </source>
</reference>
<dbReference type="GO" id="GO:0008237">
    <property type="term" value="F:metallopeptidase activity"/>
    <property type="evidence" value="ECO:0007669"/>
    <property type="project" value="UniProtKB-KW"/>
</dbReference>
<dbReference type="PANTHER" id="PTHR10514">
    <property type="entry name" value="ANGIOTENSIN-CONVERTING ENZYME"/>
    <property type="match status" value="1"/>
</dbReference>
<evidence type="ECO:0000256" key="2">
    <source>
        <dbReference type="ARBA" id="ARBA00022729"/>
    </source>
</evidence>
<comment type="caution">
    <text evidence="8">Lacks conserved residue(s) required for the propagation of feature annotation.</text>
</comment>
<dbReference type="GO" id="GO:0006508">
    <property type="term" value="P:proteolysis"/>
    <property type="evidence" value="ECO:0007669"/>
    <property type="project" value="UniProtKB-KW"/>
</dbReference>
<name>A0AAD9NE66_RIDPI</name>
<dbReference type="InterPro" id="IPR001548">
    <property type="entry name" value="Peptidase_M2"/>
</dbReference>
<keyword evidence="9" id="KW-0479">Metal-binding</keyword>
<dbReference type="PRINTS" id="PR00791">
    <property type="entry name" value="PEPDIPTASEA"/>
</dbReference>
<keyword evidence="9" id="KW-0482">Metalloprotease</keyword>
<dbReference type="AlphaFoldDB" id="A0AAD9NE66"/>
<comment type="caution">
    <text evidence="11">The sequence shown here is derived from an EMBL/GenBank/DDBJ whole genome shotgun (WGS) entry which is preliminary data.</text>
</comment>
<feature type="glycosylation site" description="N-linked (GlcNAc...) asparagine" evidence="5">
    <location>
        <position position="61"/>
    </location>
</feature>
<gene>
    <name evidence="11" type="ORF">NP493_1310g00007</name>
</gene>
<evidence type="ECO:0000256" key="4">
    <source>
        <dbReference type="ARBA" id="ARBA00023180"/>
    </source>
</evidence>
<feature type="chain" id="PRO_5041909971" description="Angiotensin-converting enzyme" evidence="10">
    <location>
        <begin position="25"/>
        <end position="274"/>
    </location>
</feature>
<dbReference type="SUPFAM" id="SSF55486">
    <property type="entry name" value="Metalloproteases ('zincins'), catalytic domain"/>
    <property type="match status" value="1"/>
</dbReference>
<dbReference type="PROSITE" id="PS52011">
    <property type="entry name" value="PEPTIDASE_M2"/>
    <property type="match status" value="1"/>
</dbReference>
<evidence type="ECO:0000256" key="6">
    <source>
        <dbReference type="PIRSR" id="PIRSR601548-2"/>
    </source>
</evidence>
<dbReference type="Pfam" id="PF01401">
    <property type="entry name" value="Peptidase_M2"/>
    <property type="match status" value="1"/>
</dbReference>
<keyword evidence="2 10" id="KW-0732">Signal</keyword>
<evidence type="ECO:0000256" key="5">
    <source>
        <dbReference type="PIRSR" id="PIRSR601548-10"/>
    </source>
</evidence>
<dbReference type="Proteomes" id="UP001209878">
    <property type="component" value="Unassembled WGS sequence"/>
</dbReference>
<dbReference type="EMBL" id="JAODUO010001311">
    <property type="protein sequence ID" value="KAK2166675.1"/>
    <property type="molecule type" value="Genomic_DNA"/>
</dbReference>
<keyword evidence="4 5" id="KW-0325">Glycoprotein</keyword>
<keyword evidence="9" id="KW-0645">Protease</keyword>
<keyword evidence="9" id="KW-0378">Hydrolase</keyword>
<accession>A0AAD9NE66</accession>
<keyword evidence="9" id="KW-0121">Carboxypeptidase</keyword>
<evidence type="ECO:0000256" key="1">
    <source>
        <dbReference type="ARBA" id="ARBA00008139"/>
    </source>
</evidence>
<dbReference type="PANTHER" id="PTHR10514:SF27">
    <property type="entry name" value="ANGIOTENSIN-CONVERTING ENZYME"/>
    <property type="match status" value="1"/>
</dbReference>
<keyword evidence="12" id="KW-1185">Reference proteome</keyword>
<sequence length="274" mass="31466">MNVTTSPMLASIAVLLVFLGGGWSVKITDETLARDWLKEFDSRGRKLDYVSTVAEWNYVTNLTEHNQKLTVEAGLRLSEFQKAVAYNTTYFDWKSLKDDGLKRQFLFLSKAGLAILSADEVEKADTLRTGMEETYSTAKVCLPGHTAKCLTLEPDLTRMFSTSSNWKQLRLAWKGWRDVTGKKMKADYAEQVKLLNKAARLDGLRDEGEARRAVYEMDDFEGELERIWQEVKPLYQNLHAYVRRRLAEKYAGHDFPSEGHIPAHIMGIHYFDIR</sequence>
<feature type="signal peptide" evidence="10">
    <location>
        <begin position="1"/>
        <end position="24"/>
    </location>
</feature>
<evidence type="ECO:0000313" key="12">
    <source>
        <dbReference type="Proteomes" id="UP001209878"/>
    </source>
</evidence>
<dbReference type="EC" id="3.4.-.-" evidence="9"/>